<accession>A0A812UIF4</accession>
<reference evidence="1" key="1">
    <citation type="submission" date="2021-02" db="EMBL/GenBank/DDBJ databases">
        <authorList>
            <person name="Dougan E. K."/>
            <person name="Rhodes N."/>
            <person name="Thang M."/>
            <person name="Chan C."/>
        </authorList>
    </citation>
    <scope>NUCLEOTIDE SEQUENCE</scope>
</reference>
<organism evidence="1 2">
    <name type="scientific">Symbiodinium natans</name>
    <dbReference type="NCBI Taxonomy" id="878477"/>
    <lineage>
        <taxon>Eukaryota</taxon>
        <taxon>Sar</taxon>
        <taxon>Alveolata</taxon>
        <taxon>Dinophyceae</taxon>
        <taxon>Suessiales</taxon>
        <taxon>Symbiodiniaceae</taxon>
        <taxon>Symbiodinium</taxon>
    </lineage>
</organism>
<dbReference type="Proteomes" id="UP000604046">
    <property type="component" value="Unassembled WGS sequence"/>
</dbReference>
<sequence length="113" mass="12715">MHLAVIPDIIVAILCDLSDGPRREADLQALHASYKSWCDEQGVPDRASRKLFTSGILRPGSKEYVGISQKICNASAARYFIFWLAQYMAALAQSNPGNEWYMNPGVFFCCFYQ</sequence>
<dbReference type="AlphaFoldDB" id="A0A812UIF4"/>
<evidence type="ECO:0000313" key="1">
    <source>
        <dbReference type="EMBL" id="CAE7568946.1"/>
    </source>
</evidence>
<name>A0A812UIF4_9DINO</name>
<gene>
    <name evidence="1" type="ORF">SNAT2548_LOCUS32335</name>
</gene>
<dbReference type="EMBL" id="CAJNDS010002705">
    <property type="protein sequence ID" value="CAE7568946.1"/>
    <property type="molecule type" value="Genomic_DNA"/>
</dbReference>
<comment type="caution">
    <text evidence="1">The sequence shown here is derived from an EMBL/GenBank/DDBJ whole genome shotgun (WGS) entry which is preliminary data.</text>
</comment>
<keyword evidence="2" id="KW-1185">Reference proteome</keyword>
<dbReference type="OrthoDB" id="420787at2759"/>
<evidence type="ECO:0000313" key="2">
    <source>
        <dbReference type="Proteomes" id="UP000604046"/>
    </source>
</evidence>
<protein>
    <submittedName>
        <fullName evidence="1">Uncharacterized protein</fullName>
    </submittedName>
</protein>
<proteinExistence type="predicted"/>